<accession>A0A9E7H955</accession>
<dbReference type="EMBL" id="CP097510">
    <property type="protein sequence ID" value="URE28930.1"/>
    <property type="molecule type" value="Genomic_DNA"/>
</dbReference>
<reference evidence="1" key="1">
    <citation type="submission" date="2022-05" db="EMBL/GenBank/DDBJ databases">
        <title>The Musa troglodytarum L. genome provides insights into the mechanism of non-climacteric behaviour and enrichment of carotenoids.</title>
        <authorList>
            <person name="Wang J."/>
        </authorList>
    </citation>
    <scope>NUCLEOTIDE SEQUENCE</scope>
    <source>
        <tissue evidence="1">Leaf</tissue>
    </source>
</reference>
<evidence type="ECO:0000313" key="1">
    <source>
        <dbReference type="EMBL" id="URE28930.1"/>
    </source>
</evidence>
<protein>
    <submittedName>
        <fullName evidence="1">Uncharacterized protein</fullName>
    </submittedName>
</protein>
<keyword evidence="2" id="KW-1185">Reference proteome</keyword>
<gene>
    <name evidence="1" type="ORF">MUK42_11974</name>
</gene>
<proteinExistence type="predicted"/>
<dbReference type="Proteomes" id="UP001055439">
    <property type="component" value="Chromosome 8"/>
</dbReference>
<evidence type="ECO:0000313" key="2">
    <source>
        <dbReference type="Proteomes" id="UP001055439"/>
    </source>
</evidence>
<sequence>MNCGSAGWLSDPKQHIFAIDRISNRVEKTLSWASSFAISQDTPFSIAQVIAARSPEQSNRSGSVHFPPVLLELAIMHFAFESEQNSRNPIPSQLMRREAYYAQAVHLFPHMLAPSARGDPTFLHERP</sequence>
<name>A0A9E7H955_9LILI</name>
<organism evidence="1 2">
    <name type="scientific">Musa troglodytarum</name>
    <name type="common">fe'i banana</name>
    <dbReference type="NCBI Taxonomy" id="320322"/>
    <lineage>
        <taxon>Eukaryota</taxon>
        <taxon>Viridiplantae</taxon>
        <taxon>Streptophyta</taxon>
        <taxon>Embryophyta</taxon>
        <taxon>Tracheophyta</taxon>
        <taxon>Spermatophyta</taxon>
        <taxon>Magnoliopsida</taxon>
        <taxon>Liliopsida</taxon>
        <taxon>Zingiberales</taxon>
        <taxon>Musaceae</taxon>
        <taxon>Musa</taxon>
    </lineage>
</organism>
<dbReference type="AlphaFoldDB" id="A0A9E7H955"/>